<feature type="region of interest" description="Disordered" evidence="5">
    <location>
        <begin position="1065"/>
        <end position="1137"/>
    </location>
</feature>
<organism evidence="7 8">
    <name type="scientific">Rhodotorula graminis (strain WP1)</name>
    <dbReference type="NCBI Taxonomy" id="578459"/>
    <lineage>
        <taxon>Eukaryota</taxon>
        <taxon>Fungi</taxon>
        <taxon>Dikarya</taxon>
        <taxon>Basidiomycota</taxon>
        <taxon>Pucciniomycotina</taxon>
        <taxon>Microbotryomycetes</taxon>
        <taxon>Sporidiobolales</taxon>
        <taxon>Sporidiobolaceae</taxon>
        <taxon>Rhodotorula</taxon>
    </lineage>
</organism>
<evidence type="ECO:0000256" key="4">
    <source>
        <dbReference type="SAM" id="Coils"/>
    </source>
</evidence>
<evidence type="ECO:0000256" key="2">
    <source>
        <dbReference type="ARBA" id="ARBA00022490"/>
    </source>
</evidence>
<name>A0A194SBC7_RHOGW</name>
<comment type="subcellular location">
    <subcellularLocation>
        <location evidence="1">Cytoplasm</location>
        <location evidence="1">Cytoskeleton</location>
    </subcellularLocation>
</comment>
<feature type="compositionally biased region" description="Low complexity" evidence="5">
    <location>
        <begin position="1509"/>
        <end position="1543"/>
    </location>
</feature>
<sequence>MSAHSPSPPSSSAAVSLPPALVVPSTPRPAPARRAKASDGSNSDELARAEVLELTLFAEKKEWIEDKIKFLSALPPVDVVSPEPPHPATATRAELDAWWAEHDRIETEVDEYDMGDLARMRQFARDKSKQALSPRDTDLIEITLTTLFAVDRLLHLLRQRRKALTLLGYRLQWEDAVSTAWAAQRQIIADLSTFLANAAWALPASAAPRLRQPFDDAASLSTSPSLSSLSSLASSRSLSLLVAPVTSSPTTPSLRASTRTHLVTLQHSALSTLAHQLHTSLVPASATALDKLIDASPQSLPEPFLDEQDRLEAECSTAARGLREFLDGVSAQRTQADALAADAAAVSTRVVAAAGDRAVLADLRAVALPALHGALARLPVPTHALAPAQRAANAGARSALEGLVDAAEEAVVRAEGRARARARLDEVQGQAQRARERLEAIEARWRGLVHESPHGVVESASAPQEERDRDAALEALEPELRDAVADARAVQPDAARVIVAAREAGVPRELVKAVRGAAEELSALVGEVEERVEAEQRWREGREAAREVLRALARARERVEEGVRALTDEARRARWTRAAPADDEAASPRRPVLDNVRVAQDALLVPVLARVDALAAAGQPPPPLASPAAELVAALREDTTAALESLERLCGRVLAQKIAVRALDVELGVVEGDLAQLAVEVEALRPGAPLSPLEERLAQCAASLERVTSSAHARVPLLAGPAPAGGRPEPPFDLAEQDGAVRSYVNERCARASGSVDEVRRSLCEVEHGRAVAAWDEAVERLEREVAAIEKEADHPDDASFAAHLSRLDTLAVTDLPSTTSSLSHLLSDPCATSRRFATSHADRQTRLDNLAVSFGAARESLVAAQAERRAQRAALVSALTDRADTFMAIVGDAKRARLDGEGVSEMLASSSAALLKSADLAEHSALDRPALERLERSLASLRERQTETSAALDALREQVASSSADVEARAAVSAADAAADSGRVALQAVEAAVGRVQEMSSSWASKRDEVLRDRRREAVAAPAAAAVAAVARTADAQRSRSPPPGPRAVGGGAAGVQVLVTASSASVPEEPPSTPTSAEPTAPIVVPPSSPSPSSGRRRSLGSLSPVGLGPDEGAADDPFGSAPAAQDPFHLDSPGFDEPASVVHLRQCMQKATAHEWLDADAVLQLPSAADAHEVEQLVARCRADLDDLDRLPHERLLWTDLDALKAEQQSKETAAARVSALARFAERVAAADLALSDLLVAVDATTPAACAPSPEPGSTPALSLAEALVAASEAVTAVRVGAIPVVDDARVARAIERIEESWSELLGLVEDVRPRSGSTASTSSSSSRHLTRGTGPSAVPRTPSRTSQASNSSLSVSSRSSSRTSSLASTRSPRPSSGTSSARHETESGFGAPQTPRSTRSNHGNATRETSTLIRRRQSALPATTPRRAPSTAQRPTSTAAHPFSFDTPVRGRTAQSTSTPSTAPRRTLAASTRRESSTRSTSAPRTSPSSTLSASSSGLFSPQKSHTPSSSSTRSSLRQSTASTASTRTASIASSRSSTILMRTPQPSIKATSPPSKRNAKAQHYSANLDNKLDREVGSIINALPQHVQIPIRIAEGKWTDESGVYNIGGRLYFCRILRSKQVMVRVGGGWLSLLQFLITHFGQVDGLTISPSSSLSKNLGSSKSQWVAADSVRNQLAASTSGTSLRDLLASSVSSTALSDLASSASATPLRQSLNRHVEVLPSPRRPRGSDIGLNSVPPSGPRSAAPPTPRAPRTPRPPVPIWRP</sequence>
<dbReference type="SUPFAM" id="SSF143575">
    <property type="entry name" value="GAS2 domain-like"/>
    <property type="match status" value="1"/>
</dbReference>
<feature type="compositionally biased region" description="Low complexity" evidence="5">
    <location>
        <begin position="1350"/>
        <end position="1384"/>
    </location>
</feature>
<feature type="compositionally biased region" description="Low complexity" evidence="5">
    <location>
        <begin position="1456"/>
        <end position="1475"/>
    </location>
</feature>
<feature type="compositionally biased region" description="Low complexity" evidence="5">
    <location>
        <begin position="1482"/>
        <end position="1501"/>
    </location>
</feature>
<feature type="region of interest" description="Disordered" evidence="5">
    <location>
        <begin position="1033"/>
        <end position="1053"/>
    </location>
</feature>
<evidence type="ECO:0000256" key="5">
    <source>
        <dbReference type="SAM" id="MobiDB-lite"/>
    </source>
</evidence>
<dbReference type="STRING" id="578459.A0A194SBC7"/>
<dbReference type="GO" id="GO:0005856">
    <property type="term" value="C:cytoskeleton"/>
    <property type="evidence" value="ECO:0007669"/>
    <property type="project" value="UniProtKB-SubCell"/>
</dbReference>
<feature type="compositionally biased region" description="Low complexity" evidence="5">
    <location>
        <begin position="10"/>
        <end position="25"/>
    </location>
</feature>
<dbReference type="Gene3D" id="3.30.920.20">
    <property type="entry name" value="Gas2-like domain"/>
    <property type="match status" value="1"/>
</dbReference>
<dbReference type="InterPro" id="IPR036534">
    <property type="entry name" value="GAR_dom_sf"/>
</dbReference>
<protein>
    <recommendedName>
        <fullName evidence="6">GAR domain-containing protein</fullName>
    </recommendedName>
</protein>
<dbReference type="OrthoDB" id="10017054at2759"/>
<dbReference type="GO" id="GO:0008017">
    <property type="term" value="F:microtubule binding"/>
    <property type="evidence" value="ECO:0007669"/>
    <property type="project" value="InterPro"/>
</dbReference>
<dbReference type="PANTHER" id="PTHR24216:SF65">
    <property type="entry name" value="PAXILLIN-LIKE PROTEIN 1"/>
    <property type="match status" value="1"/>
</dbReference>
<evidence type="ECO:0000313" key="7">
    <source>
        <dbReference type="EMBL" id="KPV77760.1"/>
    </source>
</evidence>
<feature type="region of interest" description="Disordered" evidence="5">
    <location>
        <begin position="1317"/>
        <end position="1568"/>
    </location>
</feature>
<feature type="region of interest" description="Disordered" evidence="5">
    <location>
        <begin position="1720"/>
        <end position="1770"/>
    </location>
</feature>
<feature type="compositionally biased region" description="Low complexity" evidence="5">
    <location>
        <begin position="1102"/>
        <end position="1111"/>
    </location>
</feature>
<feature type="compositionally biased region" description="Polar residues" evidence="5">
    <location>
        <begin position="1434"/>
        <end position="1443"/>
    </location>
</feature>
<feature type="domain" description="GAR" evidence="6">
    <location>
        <begin position="1568"/>
        <end position="1649"/>
    </location>
</feature>
<dbReference type="OMA" id="CGFMTGQ"/>
<dbReference type="GeneID" id="28974388"/>
<dbReference type="SMART" id="SM00243">
    <property type="entry name" value="GAS2"/>
    <property type="match status" value="1"/>
</dbReference>
<feature type="compositionally biased region" description="Low complexity" evidence="5">
    <location>
        <begin position="1318"/>
        <end position="1338"/>
    </location>
</feature>
<proteinExistence type="predicted"/>
<feature type="region of interest" description="Disordered" evidence="5">
    <location>
        <begin position="1"/>
        <end position="44"/>
    </location>
</feature>
<evidence type="ECO:0000256" key="1">
    <source>
        <dbReference type="ARBA" id="ARBA00004245"/>
    </source>
</evidence>
<keyword evidence="4" id="KW-0175">Coiled coil</keyword>
<accession>A0A194SBC7</accession>
<evidence type="ECO:0000256" key="3">
    <source>
        <dbReference type="ARBA" id="ARBA00023212"/>
    </source>
</evidence>
<dbReference type="Proteomes" id="UP000053890">
    <property type="component" value="Unassembled WGS sequence"/>
</dbReference>
<feature type="compositionally biased region" description="Polar residues" evidence="5">
    <location>
        <begin position="1398"/>
        <end position="1416"/>
    </location>
</feature>
<dbReference type="RefSeq" id="XP_018273809.1">
    <property type="nucleotide sequence ID" value="XM_018413940.1"/>
</dbReference>
<reference evidence="7 8" key="1">
    <citation type="journal article" date="2015" name="Front. Microbiol.">
        <title>Genome sequence of the plant growth promoting endophytic yeast Rhodotorula graminis WP1.</title>
        <authorList>
            <person name="Firrincieli A."/>
            <person name="Otillar R."/>
            <person name="Salamov A."/>
            <person name="Schmutz J."/>
            <person name="Khan Z."/>
            <person name="Redman R.S."/>
            <person name="Fleck N.D."/>
            <person name="Lindquist E."/>
            <person name="Grigoriev I.V."/>
            <person name="Doty S.L."/>
        </authorList>
    </citation>
    <scope>NUCLEOTIDE SEQUENCE [LARGE SCALE GENOMIC DNA]</scope>
    <source>
        <strain evidence="7 8">WP1</strain>
    </source>
</reference>
<feature type="coiled-coil region" evidence="4">
    <location>
        <begin position="397"/>
        <end position="444"/>
    </location>
</feature>
<keyword evidence="8" id="KW-1185">Reference proteome</keyword>
<feature type="compositionally biased region" description="Pro residues" evidence="5">
    <location>
        <begin position="1744"/>
        <end position="1770"/>
    </location>
</feature>
<feature type="compositionally biased region" description="Polar residues" evidence="5">
    <location>
        <begin position="1549"/>
        <end position="1560"/>
    </location>
</feature>
<evidence type="ECO:0000313" key="8">
    <source>
        <dbReference type="Proteomes" id="UP000053890"/>
    </source>
</evidence>
<keyword evidence="3" id="KW-0206">Cytoskeleton</keyword>
<evidence type="ECO:0000259" key="6">
    <source>
        <dbReference type="PROSITE" id="PS51460"/>
    </source>
</evidence>
<dbReference type="InterPro" id="IPR003108">
    <property type="entry name" value="GAR_dom"/>
</dbReference>
<dbReference type="EMBL" id="KQ474074">
    <property type="protein sequence ID" value="KPV77760.1"/>
    <property type="molecule type" value="Genomic_DNA"/>
</dbReference>
<dbReference type="PANTHER" id="PTHR24216">
    <property type="entry name" value="PAXILLIN-RELATED"/>
    <property type="match status" value="1"/>
</dbReference>
<keyword evidence="2" id="KW-0963">Cytoplasm</keyword>
<dbReference type="Pfam" id="PF02187">
    <property type="entry name" value="GAS2"/>
    <property type="match status" value="1"/>
</dbReference>
<feature type="coiled-coil region" evidence="4">
    <location>
        <begin position="932"/>
        <end position="959"/>
    </location>
</feature>
<dbReference type="PROSITE" id="PS51460">
    <property type="entry name" value="GAR"/>
    <property type="match status" value="1"/>
</dbReference>
<gene>
    <name evidence="7" type="ORF">RHOBADRAFT_41758</name>
</gene>